<accession>A0A2T2WMQ0</accession>
<evidence type="ECO:0000313" key="2">
    <source>
        <dbReference type="EMBL" id="PSR23512.1"/>
    </source>
</evidence>
<evidence type="ECO:0000313" key="3">
    <source>
        <dbReference type="Proteomes" id="UP000241848"/>
    </source>
</evidence>
<name>A0A2T2WMQ0_9FIRM</name>
<keyword evidence="1" id="KW-0472">Membrane</keyword>
<dbReference type="AlphaFoldDB" id="A0A2T2WMQ0"/>
<dbReference type="SUPFAM" id="SSF52833">
    <property type="entry name" value="Thioredoxin-like"/>
    <property type="match status" value="1"/>
</dbReference>
<keyword evidence="1" id="KW-0812">Transmembrane</keyword>
<gene>
    <name evidence="2" type="ORF">C7B45_02950</name>
</gene>
<proteinExistence type="predicted"/>
<keyword evidence="1" id="KW-1133">Transmembrane helix</keyword>
<sequence length="226" mass="25008">MAKTSKRNFSQSRSSNWWLWVIVGVLAIGVLIVGYGGLGVRHSASSDSTAAALHEPKLPKNGFTWNYRAYSIKTGRPAYLTRGSRVTVVMLMASWCLYCAYEDRYVWPALIHTPGLQVNLIDVSTISGIGDPGPKTPPFSGHDNQGHAIGAVGMRQTMEKYVKKFHLTEPNVHVFVDPSGIKYWSLQDFPTIMVLNRQGQLVKRFNGALTIAQARAYVQSIAKSSH</sequence>
<dbReference type="InterPro" id="IPR036249">
    <property type="entry name" value="Thioredoxin-like_sf"/>
</dbReference>
<evidence type="ECO:0000256" key="1">
    <source>
        <dbReference type="SAM" id="Phobius"/>
    </source>
</evidence>
<organism evidence="2 3">
    <name type="scientific">Sulfobacillus acidophilus</name>
    <dbReference type="NCBI Taxonomy" id="53633"/>
    <lineage>
        <taxon>Bacteria</taxon>
        <taxon>Bacillati</taxon>
        <taxon>Bacillota</taxon>
        <taxon>Clostridia</taxon>
        <taxon>Eubacteriales</taxon>
        <taxon>Clostridiales Family XVII. Incertae Sedis</taxon>
        <taxon>Sulfobacillus</taxon>
    </lineage>
</organism>
<evidence type="ECO:0008006" key="4">
    <source>
        <dbReference type="Google" id="ProtNLM"/>
    </source>
</evidence>
<reference evidence="2 3" key="1">
    <citation type="journal article" date="2014" name="BMC Genomics">
        <title>Comparison of environmental and isolate Sulfobacillus genomes reveals diverse carbon, sulfur, nitrogen, and hydrogen metabolisms.</title>
        <authorList>
            <person name="Justice N.B."/>
            <person name="Norman A."/>
            <person name="Brown C.T."/>
            <person name="Singh A."/>
            <person name="Thomas B.C."/>
            <person name="Banfield J.F."/>
        </authorList>
    </citation>
    <scope>NUCLEOTIDE SEQUENCE [LARGE SCALE GENOMIC DNA]</scope>
    <source>
        <strain evidence="2">AMDSBA3</strain>
    </source>
</reference>
<dbReference type="Proteomes" id="UP000241848">
    <property type="component" value="Unassembled WGS sequence"/>
</dbReference>
<feature type="transmembrane region" description="Helical" evidence="1">
    <location>
        <begin position="17"/>
        <end position="38"/>
    </location>
</feature>
<dbReference type="Gene3D" id="3.40.30.10">
    <property type="entry name" value="Glutaredoxin"/>
    <property type="match status" value="1"/>
</dbReference>
<dbReference type="EMBL" id="PXYV01000005">
    <property type="protein sequence ID" value="PSR23512.1"/>
    <property type="molecule type" value="Genomic_DNA"/>
</dbReference>
<comment type="caution">
    <text evidence="2">The sequence shown here is derived from an EMBL/GenBank/DDBJ whole genome shotgun (WGS) entry which is preliminary data.</text>
</comment>
<protein>
    <recommendedName>
        <fullName evidence="4">Thioredoxin domain-containing protein</fullName>
    </recommendedName>
</protein>